<dbReference type="Pfam" id="PF10968">
    <property type="entry name" value="DUF2770"/>
    <property type="match status" value="1"/>
</dbReference>
<keyword evidence="1" id="KW-0812">Transmembrane</keyword>
<keyword evidence="1" id="KW-1133">Transmembrane helix</keyword>
<name>A0A4V6N3F6_9ENTR</name>
<proteinExistence type="predicted"/>
<accession>A0A4V6N3F6</accession>
<gene>
    <name evidence="2" type="ORF">E0L21_17475</name>
</gene>
<evidence type="ECO:0000256" key="1">
    <source>
        <dbReference type="SAM" id="Phobius"/>
    </source>
</evidence>
<dbReference type="EMBL" id="SJOP01000017">
    <property type="protein sequence ID" value="TCC02066.1"/>
    <property type="molecule type" value="Genomic_DNA"/>
</dbReference>
<evidence type="ECO:0000313" key="3">
    <source>
        <dbReference type="Proteomes" id="UP000291793"/>
    </source>
</evidence>
<protein>
    <submittedName>
        <fullName evidence="2">DUF2770 domain-containing protein</fullName>
    </submittedName>
</protein>
<keyword evidence="1" id="KW-0472">Membrane</keyword>
<comment type="caution">
    <text evidence="2">The sequence shown here is derived from an EMBL/GenBank/DDBJ whole genome shotgun (WGS) entry which is preliminary data.</text>
</comment>
<organism evidence="2 3">
    <name type="scientific">Kosakonia quasisacchari</name>
    <dbReference type="NCBI Taxonomy" id="2529380"/>
    <lineage>
        <taxon>Bacteria</taxon>
        <taxon>Pseudomonadati</taxon>
        <taxon>Pseudomonadota</taxon>
        <taxon>Gammaproteobacteria</taxon>
        <taxon>Enterobacterales</taxon>
        <taxon>Enterobacteriaceae</taxon>
        <taxon>Kosakonia</taxon>
    </lineage>
</organism>
<keyword evidence="3" id="KW-1185">Reference proteome</keyword>
<reference evidence="2 3" key="1">
    <citation type="submission" date="2019-02" db="EMBL/GenBank/DDBJ databases">
        <title>The draft genome of Kosakonia quasisacchari strain WCHKQ120001.</title>
        <authorList>
            <person name="Wang C."/>
            <person name="Feng Y."/>
            <person name="Zong Z."/>
        </authorList>
    </citation>
    <scope>NUCLEOTIDE SEQUENCE [LARGE SCALE GENOMIC DNA]</scope>
    <source>
        <strain evidence="2 3">WCHKQ120001</strain>
    </source>
</reference>
<dbReference type="AlphaFoldDB" id="A0A4V6N3F6"/>
<feature type="transmembrane region" description="Helical" evidence="1">
    <location>
        <begin position="16"/>
        <end position="36"/>
    </location>
</feature>
<dbReference type="RefSeq" id="WP_131411706.1">
    <property type="nucleotide sequence ID" value="NZ_SJOP01000017.1"/>
</dbReference>
<sequence length="38" mass="4719">MRRLFHFLINNVREHLILYIALWLLIALIDIIYIVWPI</sequence>
<dbReference type="InterPro" id="IPR024494">
    <property type="entry name" value="DUF2770"/>
</dbReference>
<evidence type="ECO:0000313" key="2">
    <source>
        <dbReference type="EMBL" id="TCC02066.1"/>
    </source>
</evidence>
<dbReference type="Proteomes" id="UP000291793">
    <property type="component" value="Unassembled WGS sequence"/>
</dbReference>